<sequence>MLNKQLINKLISSLDGDFPLGLTYGKMGVCIYFYQMERLVKTDQYRVIGDKVLDDVLTKISSVESLNVEDGLAGIALGLIFLVRKKYIEANLNELLVDVDDVIYKYLMFHENKSIIPVKDILGYIYYFNIRLEEISNEQDQSVFKDVIAYLVDCLFENVDENFFDDYDKFSVYYYQLPLLFFVFAGLLEKGIYTSRIFHILNEWKMRLITRIPLLHMNRLYLLWGMLTIKPFLKDTDFIQYVDQIKRSVDVKYLIEREINIKNIFVTNGYSLLFVLLKLIDKKYPLYSFVYDENQIVDKIKTSPAWKDLQDVPSFYRIHRGLLNGFLGVDLLLFSNEMLDK</sequence>
<proteinExistence type="predicted"/>
<organism evidence="1 4">
    <name type="scientific">Parabacteroides distasonis</name>
    <dbReference type="NCBI Taxonomy" id="823"/>
    <lineage>
        <taxon>Bacteria</taxon>
        <taxon>Pseudomonadati</taxon>
        <taxon>Bacteroidota</taxon>
        <taxon>Bacteroidia</taxon>
        <taxon>Bacteroidales</taxon>
        <taxon>Tannerellaceae</taxon>
        <taxon>Parabacteroides</taxon>
    </lineage>
</organism>
<name>A0A174T6H6_PARDI</name>
<dbReference type="RefSeq" id="WP_057328137.1">
    <property type="nucleotide sequence ID" value="NZ_CP132899.1"/>
</dbReference>
<dbReference type="Proteomes" id="UP000450599">
    <property type="component" value="Unassembled WGS sequence"/>
</dbReference>
<evidence type="ECO:0000313" key="5">
    <source>
        <dbReference type="Proteomes" id="UP000450599"/>
    </source>
</evidence>
<dbReference type="Gene3D" id="1.50.10.20">
    <property type="match status" value="1"/>
</dbReference>
<accession>A0A174T6H6</accession>
<evidence type="ECO:0000313" key="1">
    <source>
        <dbReference type="EMBL" id="CUQ05543.1"/>
    </source>
</evidence>
<gene>
    <name evidence="1" type="ORF">ERS852560_01296</name>
    <name evidence="3" type="ORF">GKD54_07285</name>
    <name evidence="2" type="ORF">GKD58_10535</name>
</gene>
<dbReference type="EMBL" id="WKMX01000006">
    <property type="protein sequence ID" value="MRZ06022.1"/>
    <property type="molecule type" value="Genomic_DNA"/>
</dbReference>
<reference evidence="5 6" key="2">
    <citation type="journal article" date="2019" name="Nat. Med.">
        <title>A library of human gut bacterial isolates paired with longitudinal multiomics data enables mechanistic microbiome research.</title>
        <authorList>
            <person name="Poyet M."/>
            <person name="Groussin M."/>
            <person name="Gibbons S.M."/>
            <person name="Avila-Pacheco J."/>
            <person name="Jiang X."/>
            <person name="Kearney S.M."/>
            <person name="Perrotta A.R."/>
            <person name="Berdy B."/>
            <person name="Zhao S."/>
            <person name="Lieberman T.D."/>
            <person name="Swanson P.K."/>
            <person name="Smith M."/>
            <person name="Roesemann S."/>
            <person name="Alexander J.E."/>
            <person name="Rich S.A."/>
            <person name="Livny J."/>
            <person name="Vlamakis H."/>
            <person name="Clish C."/>
            <person name="Bullock K."/>
            <person name="Deik A."/>
            <person name="Scott J."/>
            <person name="Pierce K.A."/>
            <person name="Xavier R.J."/>
            <person name="Alm E.J."/>
        </authorList>
    </citation>
    <scope>NUCLEOTIDE SEQUENCE [LARGE SCALE GENOMIC DNA]</scope>
    <source>
        <strain evidence="3 6">BIOML-A10</strain>
        <strain evidence="2 5">BIOML-A11</strain>
    </source>
</reference>
<dbReference type="Proteomes" id="UP000095332">
    <property type="component" value="Unassembled WGS sequence"/>
</dbReference>
<evidence type="ECO:0000313" key="3">
    <source>
        <dbReference type="EMBL" id="MRZ06022.1"/>
    </source>
</evidence>
<evidence type="ECO:0000313" key="4">
    <source>
        <dbReference type="Proteomes" id="UP000095332"/>
    </source>
</evidence>
<evidence type="ECO:0000313" key="6">
    <source>
        <dbReference type="Proteomes" id="UP000471216"/>
    </source>
</evidence>
<dbReference type="EMBL" id="CZBM01000004">
    <property type="protein sequence ID" value="CUQ05543.1"/>
    <property type="molecule type" value="Genomic_DNA"/>
</dbReference>
<evidence type="ECO:0008006" key="7">
    <source>
        <dbReference type="Google" id="ProtNLM"/>
    </source>
</evidence>
<evidence type="ECO:0000313" key="2">
    <source>
        <dbReference type="EMBL" id="MRY84686.1"/>
    </source>
</evidence>
<reference evidence="1 4" key="1">
    <citation type="submission" date="2015-09" db="EMBL/GenBank/DDBJ databases">
        <authorList>
            <consortium name="Pathogen Informatics"/>
        </authorList>
    </citation>
    <scope>NUCLEOTIDE SEQUENCE [LARGE SCALE GENOMIC DNA]</scope>
    <source>
        <strain evidence="1 4">2789STDY5834948</strain>
    </source>
</reference>
<dbReference type="SUPFAM" id="SSF158745">
    <property type="entry name" value="LanC-like"/>
    <property type="match status" value="1"/>
</dbReference>
<protein>
    <recommendedName>
        <fullName evidence="7">Lanthionine synthetase C-like protein</fullName>
    </recommendedName>
</protein>
<dbReference type="Proteomes" id="UP000471216">
    <property type="component" value="Unassembled WGS sequence"/>
</dbReference>
<dbReference type="AlphaFoldDB" id="A0A174T6H6"/>
<dbReference type="EMBL" id="WKMW01000009">
    <property type="protein sequence ID" value="MRY84686.1"/>
    <property type="molecule type" value="Genomic_DNA"/>
</dbReference>